<dbReference type="InterPro" id="IPR003593">
    <property type="entry name" value="AAA+_ATPase"/>
</dbReference>
<evidence type="ECO:0000313" key="11">
    <source>
        <dbReference type="EMBL" id="MVA76199.1"/>
    </source>
</evidence>
<keyword evidence="6 11" id="KW-0067">ATP-binding</keyword>
<dbReference type="GO" id="GO:0006826">
    <property type="term" value="P:iron ion transport"/>
    <property type="evidence" value="ECO:0007669"/>
    <property type="project" value="UniProtKB-KW"/>
</dbReference>
<evidence type="ECO:0000313" key="12">
    <source>
        <dbReference type="Proteomes" id="UP000435304"/>
    </source>
</evidence>
<feature type="domain" description="ABC transporter" evidence="10">
    <location>
        <begin position="2"/>
        <end position="236"/>
    </location>
</feature>
<dbReference type="GO" id="GO:0016887">
    <property type="term" value="F:ATP hydrolysis activity"/>
    <property type="evidence" value="ECO:0007669"/>
    <property type="project" value="InterPro"/>
</dbReference>
<dbReference type="Pfam" id="PF00005">
    <property type="entry name" value="ABC_tran"/>
    <property type="match status" value="1"/>
</dbReference>
<dbReference type="PROSITE" id="PS50893">
    <property type="entry name" value="ABC_TRANSPORTER_2"/>
    <property type="match status" value="1"/>
</dbReference>
<dbReference type="SMART" id="SM00382">
    <property type="entry name" value="AAA"/>
    <property type="match status" value="1"/>
</dbReference>
<evidence type="ECO:0000256" key="3">
    <source>
        <dbReference type="ARBA" id="ARBA00022475"/>
    </source>
</evidence>
<dbReference type="Gene3D" id="3.40.50.300">
    <property type="entry name" value="P-loop containing nucleotide triphosphate hydrolases"/>
    <property type="match status" value="1"/>
</dbReference>
<evidence type="ECO:0000256" key="1">
    <source>
        <dbReference type="ARBA" id="ARBA00004202"/>
    </source>
</evidence>
<dbReference type="RefSeq" id="WP_331714600.1">
    <property type="nucleotide sequence ID" value="NZ_WPCU01000005.1"/>
</dbReference>
<dbReference type="AlphaFoldDB" id="A0A6A9V0T4"/>
<keyword evidence="5" id="KW-0547">Nucleotide-binding</keyword>
<dbReference type="InterPro" id="IPR051535">
    <property type="entry name" value="Siderophore_ABC-ATPase"/>
</dbReference>
<proteinExistence type="predicted"/>
<dbReference type="FunFam" id="3.40.50.300:FF:000134">
    <property type="entry name" value="Iron-enterobactin ABC transporter ATP-binding protein"/>
    <property type="match status" value="1"/>
</dbReference>
<dbReference type="PANTHER" id="PTHR42771">
    <property type="entry name" value="IRON(3+)-HYDROXAMATE IMPORT ATP-BINDING PROTEIN FHUC"/>
    <property type="match status" value="1"/>
</dbReference>
<evidence type="ECO:0000256" key="6">
    <source>
        <dbReference type="ARBA" id="ARBA00022840"/>
    </source>
</evidence>
<evidence type="ECO:0000259" key="10">
    <source>
        <dbReference type="PROSITE" id="PS50893"/>
    </source>
</evidence>
<evidence type="ECO:0000256" key="4">
    <source>
        <dbReference type="ARBA" id="ARBA00022496"/>
    </source>
</evidence>
<dbReference type="CDD" id="cd03214">
    <property type="entry name" value="ABC_Iron-Siderophores_B12_Hemin"/>
    <property type="match status" value="1"/>
</dbReference>
<dbReference type="InterPro" id="IPR017871">
    <property type="entry name" value="ABC_transporter-like_CS"/>
</dbReference>
<keyword evidence="9" id="KW-0472">Membrane</keyword>
<reference evidence="11 12" key="1">
    <citation type="submission" date="2019-12" db="EMBL/GenBank/DDBJ databases">
        <title>Auraticoccus cholistani sp. nov., an actinomycete isolated from soil of Cholistan desert.</title>
        <authorList>
            <person name="Cheema M.T."/>
        </authorList>
    </citation>
    <scope>NUCLEOTIDE SEQUENCE [LARGE SCALE GENOMIC DNA]</scope>
    <source>
        <strain evidence="11 12">F435</strain>
    </source>
</reference>
<dbReference type="SUPFAM" id="SSF52540">
    <property type="entry name" value="P-loop containing nucleoside triphosphate hydrolases"/>
    <property type="match status" value="1"/>
</dbReference>
<dbReference type="GO" id="GO:0005524">
    <property type="term" value="F:ATP binding"/>
    <property type="evidence" value="ECO:0007669"/>
    <property type="project" value="UniProtKB-KW"/>
</dbReference>
<evidence type="ECO:0000256" key="5">
    <source>
        <dbReference type="ARBA" id="ARBA00022741"/>
    </source>
</evidence>
<evidence type="ECO:0000256" key="7">
    <source>
        <dbReference type="ARBA" id="ARBA00023004"/>
    </source>
</evidence>
<name>A0A6A9V0T4_9ACTN</name>
<dbReference type="EMBL" id="WPCU01000005">
    <property type="protein sequence ID" value="MVA76199.1"/>
    <property type="molecule type" value="Genomic_DNA"/>
</dbReference>
<dbReference type="GO" id="GO:0005886">
    <property type="term" value="C:plasma membrane"/>
    <property type="evidence" value="ECO:0007669"/>
    <property type="project" value="UniProtKB-SubCell"/>
</dbReference>
<dbReference type="PROSITE" id="PS00211">
    <property type="entry name" value="ABC_TRANSPORTER_1"/>
    <property type="match status" value="1"/>
</dbReference>
<dbReference type="PANTHER" id="PTHR42771:SF3">
    <property type="entry name" value="PETROBACTIN IMPORT ATP-BINDING PROTEIN YCLP"/>
    <property type="match status" value="1"/>
</dbReference>
<gene>
    <name evidence="11" type="ORF">GC722_09205</name>
</gene>
<keyword evidence="12" id="KW-1185">Reference proteome</keyword>
<keyword evidence="3" id="KW-1003">Cell membrane</keyword>
<organism evidence="11 12">
    <name type="scientific">Auraticoccus cholistanensis</name>
    <dbReference type="NCBI Taxonomy" id="2656650"/>
    <lineage>
        <taxon>Bacteria</taxon>
        <taxon>Bacillati</taxon>
        <taxon>Actinomycetota</taxon>
        <taxon>Actinomycetes</taxon>
        <taxon>Propionibacteriales</taxon>
        <taxon>Propionibacteriaceae</taxon>
        <taxon>Auraticoccus</taxon>
    </lineage>
</organism>
<evidence type="ECO:0000256" key="9">
    <source>
        <dbReference type="ARBA" id="ARBA00023136"/>
    </source>
</evidence>
<accession>A0A6A9V0T4</accession>
<keyword evidence="8" id="KW-0406">Ion transport</keyword>
<protein>
    <submittedName>
        <fullName evidence="11">ATP-binding cassette domain-containing protein</fullName>
    </submittedName>
</protein>
<dbReference type="InterPro" id="IPR003439">
    <property type="entry name" value="ABC_transporter-like_ATP-bd"/>
</dbReference>
<keyword evidence="2" id="KW-0813">Transport</keyword>
<dbReference type="InterPro" id="IPR027417">
    <property type="entry name" value="P-loop_NTPase"/>
</dbReference>
<evidence type="ECO:0000256" key="8">
    <source>
        <dbReference type="ARBA" id="ARBA00023065"/>
    </source>
</evidence>
<sequence length="252" mass="27773">MITLDGITKRYDDVTVLDDVCLTVPDGKLTALVGPNGAGKSTLLSIASRLLPTDAGTVHLDGMDVLTARDTEVAQRLAVLRQDNRVAARLSVVDLVRFGRFPYCRGRLRAEDHAAVAEALAYMELDDLRDRYLDQLSGGQRQRAFIAMVLAQDTDHVLLDEPLNNLDMRHAVQMMRRLRDLVTTRGKTVVVVLHDINFAAAHADHVVAMRDGRVVAAGTPQQIVCTDVLQAVYDLTVPVHHVEDQPVAVYFS</sequence>
<comment type="subcellular location">
    <subcellularLocation>
        <location evidence="1">Cell membrane</location>
        <topology evidence="1">Peripheral membrane protein</topology>
    </subcellularLocation>
</comment>
<keyword evidence="7" id="KW-0408">Iron</keyword>
<dbReference type="Proteomes" id="UP000435304">
    <property type="component" value="Unassembled WGS sequence"/>
</dbReference>
<evidence type="ECO:0000256" key="2">
    <source>
        <dbReference type="ARBA" id="ARBA00022448"/>
    </source>
</evidence>
<keyword evidence="4" id="KW-0410">Iron transport</keyword>
<comment type="caution">
    <text evidence="11">The sequence shown here is derived from an EMBL/GenBank/DDBJ whole genome shotgun (WGS) entry which is preliminary data.</text>
</comment>